<dbReference type="PATRIC" id="fig|697284.3.peg.3527"/>
<evidence type="ECO:0000313" key="2">
    <source>
        <dbReference type="EMBL" id="AHD07435.1"/>
    </source>
</evidence>
<protein>
    <recommendedName>
        <fullName evidence="4">DUF2621 domain-containing protein</fullName>
    </recommendedName>
</protein>
<gene>
    <name evidence="2" type="ORF">ERIC2_c37220</name>
</gene>
<dbReference type="Pfam" id="PF11084">
    <property type="entry name" value="DUF2621"/>
    <property type="match status" value="1"/>
</dbReference>
<evidence type="ECO:0008006" key="4">
    <source>
        <dbReference type="Google" id="ProtNLM"/>
    </source>
</evidence>
<sequence length="141" mass="16278">MQNGFMWVTVFWAAILLGFMAIGGYFMFRKFLKVLPMADGKSKLDWQNHHVEASRHLWTDESKAFLNKLVQPVPKPFRDVARHSIAAKIGQVALEEKAGEVTKDHCIKGYILATPKRDHSFLIKFLQQEEIDYSPYKHMLG</sequence>
<evidence type="ECO:0000313" key="3">
    <source>
        <dbReference type="Proteomes" id="UP000029431"/>
    </source>
</evidence>
<feature type="transmembrane region" description="Helical" evidence="1">
    <location>
        <begin position="6"/>
        <end position="28"/>
    </location>
</feature>
<proteinExistence type="predicted"/>
<dbReference type="HOGENOM" id="CLU_129136_0_0_9"/>
<reference evidence="2 3" key="1">
    <citation type="journal article" date="2014" name="PLoS ONE">
        <title>How to Kill the Honey Bee Larva: Genomic Potential and Virulence Mechanisms of Paenibacillus larvae.</title>
        <authorList>
            <person name="Djukic M."/>
            <person name="Brzuszkiewicz E."/>
            <person name="Funfhaus A."/>
            <person name="Voss J."/>
            <person name="Gollnow K."/>
            <person name="Poppinga L."/>
            <person name="Liesegang H."/>
            <person name="Garcia-Gonzalez E."/>
            <person name="Genersch E."/>
            <person name="Daniel R."/>
        </authorList>
    </citation>
    <scope>NUCLEOTIDE SEQUENCE [LARGE SCALE GENOMIC DNA]</scope>
    <source>
        <strain evidence="2 3">DSM 25430</strain>
    </source>
</reference>
<keyword evidence="1" id="KW-0812">Transmembrane</keyword>
<dbReference type="AlphaFoldDB" id="V9WCI8"/>
<evidence type="ECO:0000256" key="1">
    <source>
        <dbReference type="SAM" id="Phobius"/>
    </source>
</evidence>
<dbReference type="InterPro" id="IPR020203">
    <property type="entry name" value="YneK"/>
</dbReference>
<organism evidence="2 3">
    <name type="scientific">Paenibacillus larvae subsp. larvae DSM 25430</name>
    <dbReference type="NCBI Taxonomy" id="697284"/>
    <lineage>
        <taxon>Bacteria</taxon>
        <taxon>Bacillati</taxon>
        <taxon>Bacillota</taxon>
        <taxon>Bacilli</taxon>
        <taxon>Bacillales</taxon>
        <taxon>Paenibacillaceae</taxon>
        <taxon>Paenibacillus</taxon>
    </lineage>
</organism>
<dbReference type="EMBL" id="CP003355">
    <property type="protein sequence ID" value="AHD07435.1"/>
    <property type="molecule type" value="Genomic_DNA"/>
</dbReference>
<dbReference type="Proteomes" id="UP000029431">
    <property type="component" value="Chromosome"/>
</dbReference>
<keyword evidence="1" id="KW-0472">Membrane</keyword>
<keyword evidence="3" id="KW-1185">Reference proteome</keyword>
<dbReference type="eggNOG" id="ENOG502ZPID">
    <property type="taxonomic scope" value="Bacteria"/>
</dbReference>
<dbReference type="KEGG" id="plv:ERIC2_c37220"/>
<accession>V9WCI8</accession>
<keyword evidence="1" id="KW-1133">Transmembrane helix</keyword>
<name>V9WCI8_9BACL</name>